<protein>
    <submittedName>
        <fullName evidence="2">Uncharacterized protein</fullName>
    </submittedName>
</protein>
<reference evidence="2" key="1">
    <citation type="submission" date="2021-05" db="EMBL/GenBank/DDBJ databases">
        <authorList>
            <person name="Alioto T."/>
            <person name="Alioto T."/>
            <person name="Gomez Garrido J."/>
        </authorList>
    </citation>
    <scope>NUCLEOTIDE SEQUENCE</scope>
</reference>
<name>A0A8D8TMP8_9HEMI</name>
<dbReference type="AlphaFoldDB" id="A0A8D8TMP8"/>
<sequence length="228" mass="25538">MASPYRNPKPNVSCISILCIVYLTVLTTRPSGASSRSSSKSRRTRSSTCASCSSRTSWPRILRLPSDKRSISPTSCHRTMPFGPPRGVAAARPTSAHSVPVILTSTSRSPSTTPMNYRTCRTTVRAARSLRCRPVWRRMRRRSITSSVPWSPDTLSPHPRCIRSTPPCTTCSTRACLHCLAVSYTCNRLHWSRIYRTMTLTLRTRSGSDHKRRVLTCPTTSLKKWLIG</sequence>
<accession>A0A8D8TMP8</accession>
<feature type="compositionally biased region" description="Low complexity" evidence="1">
    <location>
        <begin position="46"/>
        <end position="57"/>
    </location>
</feature>
<organism evidence="2">
    <name type="scientific">Cacopsylla melanoneura</name>
    <dbReference type="NCBI Taxonomy" id="428564"/>
    <lineage>
        <taxon>Eukaryota</taxon>
        <taxon>Metazoa</taxon>
        <taxon>Ecdysozoa</taxon>
        <taxon>Arthropoda</taxon>
        <taxon>Hexapoda</taxon>
        <taxon>Insecta</taxon>
        <taxon>Pterygota</taxon>
        <taxon>Neoptera</taxon>
        <taxon>Paraneoptera</taxon>
        <taxon>Hemiptera</taxon>
        <taxon>Sternorrhyncha</taxon>
        <taxon>Psylloidea</taxon>
        <taxon>Psyllidae</taxon>
        <taxon>Psyllinae</taxon>
        <taxon>Cacopsylla</taxon>
    </lineage>
</organism>
<evidence type="ECO:0000313" key="2">
    <source>
        <dbReference type="EMBL" id="CAG6689459.1"/>
    </source>
</evidence>
<dbReference type="EMBL" id="HBUF01292158">
    <property type="protein sequence ID" value="CAG6689459.1"/>
    <property type="molecule type" value="Transcribed_RNA"/>
</dbReference>
<feature type="region of interest" description="Disordered" evidence="1">
    <location>
        <begin position="30"/>
        <end position="94"/>
    </location>
</feature>
<evidence type="ECO:0000256" key="1">
    <source>
        <dbReference type="SAM" id="MobiDB-lite"/>
    </source>
</evidence>
<proteinExistence type="predicted"/>